<organism evidence="15 16">
    <name type="scientific">Vasconcelosia minhoensis LEGE 07310</name>
    <dbReference type="NCBI Taxonomy" id="915328"/>
    <lineage>
        <taxon>Bacteria</taxon>
        <taxon>Bacillati</taxon>
        <taxon>Cyanobacteriota</taxon>
        <taxon>Cyanophyceae</taxon>
        <taxon>Nodosilineales</taxon>
        <taxon>Cymatolegaceae</taxon>
        <taxon>Vasconcelosia</taxon>
        <taxon>Vasconcelosia minhoensis</taxon>
    </lineage>
</organism>
<keyword evidence="4 10" id="KW-0547">Nucleotide-binding</keyword>
<evidence type="ECO:0000256" key="7">
    <source>
        <dbReference type="ARBA" id="ARBA00022984"/>
    </source>
</evidence>
<comment type="pathway">
    <text evidence="10 11">Cell wall biogenesis; peptidoglycan biosynthesis.</text>
</comment>
<keyword evidence="16" id="KW-1185">Reference proteome</keyword>
<comment type="catalytic activity">
    <reaction evidence="10 11">
        <text>D-alanyl-D-alanine + UDP-N-acetyl-alpha-D-muramoyl-L-alanyl-gamma-D-glutamyl-meso-2,6-diaminopimelate + ATP = UDP-N-acetyl-alpha-D-muramoyl-L-alanyl-gamma-D-glutamyl-meso-2,6-diaminopimeloyl-D-alanyl-D-alanine + ADP + phosphate + H(+)</text>
        <dbReference type="Rhea" id="RHEA:28374"/>
        <dbReference type="ChEBI" id="CHEBI:15378"/>
        <dbReference type="ChEBI" id="CHEBI:30616"/>
        <dbReference type="ChEBI" id="CHEBI:43474"/>
        <dbReference type="ChEBI" id="CHEBI:57822"/>
        <dbReference type="ChEBI" id="CHEBI:61386"/>
        <dbReference type="ChEBI" id="CHEBI:83905"/>
        <dbReference type="ChEBI" id="CHEBI:456216"/>
        <dbReference type="EC" id="6.3.2.10"/>
    </reaction>
</comment>
<dbReference type="PANTHER" id="PTHR43024">
    <property type="entry name" value="UDP-N-ACETYLMURAMOYL-TRIPEPTIDE--D-ALANYL-D-ALANINE LIGASE"/>
    <property type="match status" value="1"/>
</dbReference>
<dbReference type="Pfam" id="PF08245">
    <property type="entry name" value="Mur_ligase_M"/>
    <property type="match status" value="1"/>
</dbReference>
<feature type="domain" description="Mur ligase N-terminal catalytic" evidence="12">
    <location>
        <begin position="30"/>
        <end position="77"/>
    </location>
</feature>
<dbReference type="GO" id="GO:0005524">
    <property type="term" value="F:ATP binding"/>
    <property type="evidence" value="ECO:0007669"/>
    <property type="project" value="UniProtKB-UniRule"/>
</dbReference>
<dbReference type="InterPro" id="IPR036615">
    <property type="entry name" value="Mur_ligase_C_dom_sf"/>
</dbReference>
<dbReference type="GO" id="GO:0047480">
    <property type="term" value="F:UDP-N-acetylmuramoyl-tripeptide-D-alanyl-D-alanine ligase activity"/>
    <property type="evidence" value="ECO:0007669"/>
    <property type="project" value="UniProtKB-UniRule"/>
</dbReference>
<comment type="similarity">
    <text evidence="10">Belongs to the MurCDEF family. MurF subfamily.</text>
</comment>
<evidence type="ECO:0000256" key="8">
    <source>
        <dbReference type="ARBA" id="ARBA00023306"/>
    </source>
</evidence>
<dbReference type="AlphaFoldDB" id="A0A8J7AMN4"/>
<keyword evidence="3 10" id="KW-0132">Cell division</keyword>
<keyword evidence="5 10" id="KW-0067">ATP-binding</keyword>
<keyword evidence="7 10" id="KW-0573">Peptidoglycan synthesis</keyword>
<dbReference type="SUPFAM" id="SSF63418">
    <property type="entry name" value="MurE/MurF N-terminal domain"/>
    <property type="match status" value="1"/>
</dbReference>
<evidence type="ECO:0000256" key="11">
    <source>
        <dbReference type="RuleBase" id="RU004136"/>
    </source>
</evidence>
<evidence type="ECO:0000256" key="3">
    <source>
        <dbReference type="ARBA" id="ARBA00022618"/>
    </source>
</evidence>
<evidence type="ECO:0000259" key="13">
    <source>
        <dbReference type="Pfam" id="PF02875"/>
    </source>
</evidence>
<evidence type="ECO:0000313" key="16">
    <source>
        <dbReference type="Proteomes" id="UP000636505"/>
    </source>
</evidence>
<dbReference type="InterPro" id="IPR000713">
    <property type="entry name" value="Mur_ligase_N"/>
</dbReference>
<comment type="subcellular location">
    <subcellularLocation>
        <location evidence="10 11">Cytoplasm</location>
    </subcellularLocation>
</comment>
<dbReference type="PANTHER" id="PTHR43024:SF1">
    <property type="entry name" value="UDP-N-ACETYLMURAMOYL-TRIPEPTIDE--D-ALANYL-D-ALANINE LIGASE"/>
    <property type="match status" value="1"/>
</dbReference>
<keyword evidence="9 10" id="KW-0961">Cell wall biogenesis/degradation</keyword>
<feature type="domain" description="Mur ligase C-terminal" evidence="13">
    <location>
        <begin position="312"/>
        <end position="434"/>
    </location>
</feature>
<evidence type="ECO:0000256" key="4">
    <source>
        <dbReference type="ARBA" id="ARBA00022741"/>
    </source>
</evidence>
<comment type="function">
    <text evidence="10 11">Involved in cell wall formation. Catalyzes the final step in the synthesis of UDP-N-acetylmuramoyl-pentapeptide, the precursor of murein.</text>
</comment>
<dbReference type="Gene3D" id="3.40.1390.10">
    <property type="entry name" value="MurE/MurF, N-terminal domain"/>
    <property type="match status" value="1"/>
</dbReference>
<comment type="caution">
    <text evidence="15">The sequence shown here is derived from an EMBL/GenBank/DDBJ whole genome shotgun (WGS) entry which is preliminary data.</text>
</comment>
<evidence type="ECO:0000256" key="6">
    <source>
        <dbReference type="ARBA" id="ARBA00022960"/>
    </source>
</evidence>
<dbReference type="InterPro" id="IPR005863">
    <property type="entry name" value="UDP-N-AcMur_synth"/>
</dbReference>
<evidence type="ECO:0000259" key="12">
    <source>
        <dbReference type="Pfam" id="PF01225"/>
    </source>
</evidence>
<dbReference type="InterPro" id="IPR036565">
    <property type="entry name" value="Mur-like_cat_sf"/>
</dbReference>
<dbReference type="InterPro" id="IPR013221">
    <property type="entry name" value="Mur_ligase_cen"/>
</dbReference>
<keyword evidence="1 10" id="KW-0963">Cytoplasm</keyword>
<proteinExistence type="inferred from homology"/>
<evidence type="ECO:0000313" key="15">
    <source>
        <dbReference type="EMBL" id="MBE9077274.1"/>
    </source>
</evidence>
<dbReference type="Pfam" id="PF02875">
    <property type="entry name" value="Mur_ligase_C"/>
    <property type="match status" value="1"/>
</dbReference>
<dbReference type="RefSeq" id="WP_193905935.1">
    <property type="nucleotide sequence ID" value="NZ_JADEXG010000014.1"/>
</dbReference>
<evidence type="ECO:0000256" key="2">
    <source>
        <dbReference type="ARBA" id="ARBA00022598"/>
    </source>
</evidence>
<dbReference type="InterPro" id="IPR035911">
    <property type="entry name" value="MurE/MurF_N"/>
</dbReference>
<keyword evidence="2 10" id="KW-0436">Ligase</keyword>
<reference evidence="15" key="1">
    <citation type="submission" date="2020-10" db="EMBL/GenBank/DDBJ databases">
        <authorList>
            <person name="Castelo-Branco R."/>
            <person name="Eusebio N."/>
            <person name="Adriana R."/>
            <person name="Vieira A."/>
            <person name="Brugerolle De Fraissinette N."/>
            <person name="Rezende De Castro R."/>
            <person name="Schneider M.P."/>
            <person name="Vasconcelos V."/>
            <person name="Leao P.N."/>
        </authorList>
    </citation>
    <scope>NUCLEOTIDE SEQUENCE</scope>
    <source>
        <strain evidence="15">LEGE 07310</strain>
    </source>
</reference>
<feature type="binding site" evidence="10">
    <location>
        <begin position="114"/>
        <end position="120"/>
    </location>
    <ligand>
        <name>ATP</name>
        <dbReference type="ChEBI" id="CHEBI:30616"/>
    </ligand>
</feature>
<dbReference type="Gene3D" id="3.90.190.20">
    <property type="entry name" value="Mur ligase, C-terminal domain"/>
    <property type="match status" value="1"/>
</dbReference>
<dbReference type="SUPFAM" id="SSF53244">
    <property type="entry name" value="MurD-like peptide ligases, peptide-binding domain"/>
    <property type="match status" value="1"/>
</dbReference>
<evidence type="ECO:0000256" key="9">
    <source>
        <dbReference type="ARBA" id="ARBA00023316"/>
    </source>
</evidence>
<dbReference type="Proteomes" id="UP000636505">
    <property type="component" value="Unassembled WGS sequence"/>
</dbReference>
<protein>
    <recommendedName>
        <fullName evidence="10 11">UDP-N-acetylmuramoyl-tripeptide--D-alanyl-D-alanine ligase</fullName>
        <ecNumber evidence="10 11">6.3.2.10</ecNumber>
    </recommendedName>
    <alternativeName>
        <fullName evidence="10">D-alanyl-D-alanine-adding enzyme</fullName>
    </alternativeName>
</protein>
<evidence type="ECO:0000259" key="14">
    <source>
        <dbReference type="Pfam" id="PF08245"/>
    </source>
</evidence>
<dbReference type="GO" id="GO:0009252">
    <property type="term" value="P:peptidoglycan biosynthetic process"/>
    <property type="evidence" value="ECO:0007669"/>
    <property type="project" value="UniProtKB-UniRule"/>
</dbReference>
<evidence type="ECO:0000256" key="5">
    <source>
        <dbReference type="ARBA" id="ARBA00022840"/>
    </source>
</evidence>
<dbReference type="GO" id="GO:0005737">
    <property type="term" value="C:cytoplasm"/>
    <property type="evidence" value="ECO:0007669"/>
    <property type="project" value="UniProtKB-SubCell"/>
</dbReference>
<dbReference type="Pfam" id="PF01225">
    <property type="entry name" value="Mur_ligase"/>
    <property type="match status" value="1"/>
</dbReference>
<dbReference type="NCBIfam" id="TIGR01143">
    <property type="entry name" value="murF"/>
    <property type="match status" value="1"/>
</dbReference>
<evidence type="ECO:0000256" key="1">
    <source>
        <dbReference type="ARBA" id="ARBA00022490"/>
    </source>
</evidence>
<dbReference type="UniPathway" id="UPA00219"/>
<dbReference type="EMBL" id="JADEXG010000014">
    <property type="protein sequence ID" value="MBE9077274.1"/>
    <property type="molecule type" value="Genomic_DNA"/>
</dbReference>
<dbReference type="Gene3D" id="3.40.1190.10">
    <property type="entry name" value="Mur-like, catalytic domain"/>
    <property type="match status" value="1"/>
</dbReference>
<dbReference type="SUPFAM" id="SSF53623">
    <property type="entry name" value="MurD-like peptide ligases, catalytic domain"/>
    <property type="match status" value="1"/>
</dbReference>
<feature type="domain" description="Mur ligase central" evidence="14">
    <location>
        <begin position="112"/>
        <end position="289"/>
    </location>
</feature>
<sequence>MVFSIPLSQLTTVISSMPRQLSELQLAQSVTGFTTDSRSLQPGQLFVALEGERFNGHDFVAQAIAQGAPAAVVRRGVIDGSIPRLEVEDTLTAYQSLGRWWRQQLAIPVVAITGSVGKTTTKELIAAAIATQASVLKTKANFNNEIGVPKTLLELDPSHDYAVVEMGMRGPGEIALLTQIAQPDVALITNVGTAHIGRLGSEQAIANAKCELLAELRPEGIAVLNYDNDRLIKTAAQVWTGRQITYGLTGGDICGRLLDATTLEVAGVSLPLPLPGRHNALNLLAAIATLQALDLDWQRLADGFSVEMPAGRSRRYQLSEDILILDETYNAGFESMTAALQLLADQPAQRRIAVLGTMKELGDHSAELHWRVGAAAQALGIDRLLILADPEAAAALSEGAGTMVHQQFSTQDALLTELKQSIQPGDRLLFKASRSVGLDQVVDRLVSELQNDSPALV</sequence>
<dbReference type="GO" id="GO:0051301">
    <property type="term" value="P:cell division"/>
    <property type="evidence" value="ECO:0007669"/>
    <property type="project" value="UniProtKB-KW"/>
</dbReference>
<dbReference type="GO" id="GO:0071555">
    <property type="term" value="P:cell wall organization"/>
    <property type="evidence" value="ECO:0007669"/>
    <property type="project" value="UniProtKB-KW"/>
</dbReference>
<dbReference type="HAMAP" id="MF_02019">
    <property type="entry name" value="MurF"/>
    <property type="match status" value="1"/>
</dbReference>
<dbReference type="GO" id="GO:0008360">
    <property type="term" value="P:regulation of cell shape"/>
    <property type="evidence" value="ECO:0007669"/>
    <property type="project" value="UniProtKB-KW"/>
</dbReference>
<evidence type="ECO:0000256" key="10">
    <source>
        <dbReference type="HAMAP-Rule" id="MF_02019"/>
    </source>
</evidence>
<keyword evidence="8 10" id="KW-0131">Cell cycle</keyword>
<accession>A0A8J7AMN4</accession>
<dbReference type="InterPro" id="IPR051046">
    <property type="entry name" value="MurCDEF_CellWall_CoF430Synth"/>
</dbReference>
<gene>
    <name evidence="10" type="primary">murF</name>
    <name evidence="15" type="ORF">IQ241_08190</name>
</gene>
<name>A0A8J7AMN4_9CYAN</name>
<dbReference type="InterPro" id="IPR004101">
    <property type="entry name" value="Mur_ligase_C"/>
</dbReference>
<keyword evidence="6 10" id="KW-0133">Cell shape</keyword>
<dbReference type="EC" id="6.3.2.10" evidence="10 11"/>